<dbReference type="Proteomes" id="UP001152622">
    <property type="component" value="Chromosome 6"/>
</dbReference>
<proteinExistence type="predicted"/>
<sequence>MTWGLQRENHRVSERERAAGEMSRDSGEIGGLPRETACQVASERPSPPNPPSPETVWENQAATGPGVPNGRRS</sequence>
<evidence type="ECO:0000256" key="1">
    <source>
        <dbReference type="SAM" id="MobiDB-lite"/>
    </source>
</evidence>
<protein>
    <submittedName>
        <fullName evidence="2">Uncharacterized protein</fullName>
    </submittedName>
</protein>
<name>A0A9Q1IVZ1_SYNKA</name>
<reference evidence="2" key="1">
    <citation type="journal article" date="2023" name="Science">
        <title>Genome structures resolve the early diversification of teleost fishes.</title>
        <authorList>
            <person name="Parey E."/>
            <person name="Louis A."/>
            <person name="Montfort J."/>
            <person name="Bouchez O."/>
            <person name="Roques C."/>
            <person name="Iampietro C."/>
            <person name="Lluch J."/>
            <person name="Castinel A."/>
            <person name="Donnadieu C."/>
            <person name="Desvignes T."/>
            <person name="Floi Bucao C."/>
            <person name="Jouanno E."/>
            <person name="Wen M."/>
            <person name="Mejri S."/>
            <person name="Dirks R."/>
            <person name="Jansen H."/>
            <person name="Henkel C."/>
            <person name="Chen W.J."/>
            <person name="Zahm M."/>
            <person name="Cabau C."/>
            <person name="Klopp C."/>
            <person name="Thompson A.W."/>
            <person name="Robinson-Rechavi M."/>
            <person name="Braasch I."/>
            <person name="Lecointre G."/>
            <person name="Bobe J."/>
            <person name="Postlethwait J.H."/>
            <person name="Berthelot C."/>
            <person name="Roest Crollius H."/>
            <person name="Guiguen Y."/>
        </authorList>
    </citation>
    <scope>NUCLEOTIDE SEQUENCE</scope>
    <source>
        <strain evidence="2">WJC10195</strain>
    </source>
</reference>
<gene>
    <name evidence="2" type="ORF">SKAU_G00199660</name>
</gene>
<feature type="region of interest" description="Disordered" evidence="1">
    <location>
        <begin position="1"/>
        <end position="73"/>
    </location>
</feature>
<evidence type="ECO:0000313" key="2">
    <source>
        <dbReference type="EMBL" id="KAJ8357172.1"/>
    </source>
</evidence>
<dbReference type="AlphaFoldDB" id="A0A9Q1IVZ1"/>
<accession>A0A9Q1IVZ1</accession>
<organism evidence="2 3">
    <name type="scientific">Synaphobranchus kaupii</name>
    <name type="common">Kaup's arrowtooth eel</name>
    <dbReference type="NCBI Taxonomy" id="118154"/>
    <lineage>
        <taxon>Eukaryota</taxon>
        <taxon>Metazoa</taxon>
        <taxon>Chordata</taxon>
        <taxon>Craniata</taxon>
        <taxon>Vertebrata</taxon>
        <taxon>Euteleostomi</taxon>
        <taxon>Actinopterygii</taxon>
        <taxon>Neopterygii</taxon>
        <taxon>Teleostei</taxon>
        <taxon>Anguilliformes</taxon>
        <taxon>Synaphobranchidae</taxon>
        <taxon>Synaphobranchus</taxon>
    </lineage>
</organism>
<comment type="caution">
    <text evidence="2">The sequence shown here is derived from an EMBL/GenBank/DDBJ whole genome shotgun (WGS) entry which is preliminary data.</text>
</comment>
<feature type="compositionally biased region" description="Basic and acidic residues" evidence="1">
    <location>
        <begin position="7"/>
        <end position="27"/>
    </location>
</feature>
<evidence type="ECO:0000313" key="3">
    <source>
        <dbReference type="Proteomes" id="UP001152622"/>
    </source>
</evidence>
<keyword evidence="3" id="KW-1185">Reference proteome</keyword>
<dbReference type="EMBL" id="JAINUF010000006">
    <property type="protein sequence ID" value="KAJ8357172.1"/>
    <property type="molecule type" value="Genomic_DNA"/>
</dbReference>